<dbReference type="Proteomes" id="UP000664032">
    <property type="component" value="Unassembled WGS sequence"/>
</dbReference>
<evidence type="ECO:0000313" key="2">
    <source>
        <dbReference type="Proteomes" id="UP000664032"/>
    </source>
</evidence>
<organism evidence="1 2">
    <name type="scientific">Psilocybe cubensis</name>
    <name type="common">Psychedelic mushroom</name>
    <name type="synonym">Stropharia cubensis</name>
    <dbReference type="NCBI Taxonomy" id="181762"/>
    <lineage>
        <taxon>Eukaryota</taxon>
        <taxon>Fungi</taxon>
        <taxon>Dikarya</taxon>
        <taxon>Basidiomycota</taxon>
        <taxon>Agaricomycotina</taxon>
        <taxon>Agaricomycetes</taxon>
        <taxon>Agaricomycetidae</taxon>
        <taxon>Agaricales</taxon>
        <taxon>Agaricineae</taxon>
        <taxon>Strophariaceae</taxon>
        <taxon>Psilocybe</taxon>
    </lineage>
</organism>
<evidence type="ECO:0000313" key="1">
    <source>
        <dbReference type="EMBL" id="KAH9478751.1"/>
    </source>
</evidence>
<comment type="caution">
    <text evidence="1">The sequence shown here is derived from an EMBL/GenBank/DDBJ whole genome shotgun (WGS) entry which is preliminary data.</text>
</comment>
<sequence>MADRTPTSFEARQNCINTLLEIDKSPVRSTSSNVSMRSNSSLPIPLPDTKSRKMALHHLAATGMEPRHFALVPAHRDTLKGTAEAVETARAAGRGTSSCAARIN</sequence>
<name>A0ACB8GU50_PSICU</name>
<reference evidence="1" key="1">
    <citation type="submission" date="2021-10" db="EMBL/GenBank/DDBJ databases">
        <title>Psilocybe cubensis genome.</title>
        <authorList>
            <person name="Mckernan K.J."/>
            <person name="Crawford S."/>
            <person name="Trippe A."/>
            <person name="Kane L.T."/>
            <person name="Mclaughlin S."/>
        </authorList>
    </citation>
    <scope>NUCLEOTIDE SEQUENCE</scope>
    <source>
        <strain evidence="1">MGC-MH-2018</strain>
    </source>
</reference>
<dbReference type="EMBL" id="JAFIQS020000008">
    <property type="protein sequence ID" value="KAH9478751.1"/>
    <property type="molecule type" value="Genomic_DNA"/>
</dbReference>
<proteinExistence type="predicted"/>
<accession>A0ACB8GU50</accession>
<protein>
    <submittedName>
        <fullName evidence="1">Uncharacterized protein</fullName>
    </submittedName>
</protein>
<keyword evidence="2" id="KW-1185">Reference proteome</keyword>
<gene>
    <name evidence="1" type="ORF">JR316_0009211</name>
</gene>